<dbReference type="STRING" id="947166.A0A1D1UQG7"/>
<keyword evidence="2 5" id="KW-0812">Transmembrane</keyword>
<evidence type="ECO:0000256" key="4">
    <source>
        <dbReference type="ARBA" id="ARBA00023136"/>
    </source>
</evidence>
<protein>
    <recommendedName>
        <fullName evidence="6">G-protein coupled receptors family 2 profile 2 domain-containing protein</fullName>
    </recommendedName>
</protein>
<dbReference type="PROSITE" id="PS50261">
    <property type="entry name" value="G_PROTEIN_RECEP_F2_4"/>
    <property type="match status" value="1"/>
</dbReference>
<proteinExistence type="predicted"/>
<dbReference type="Gene3D" id="1.20.1070.10">
    <property type="entry name" value="Rhodopsin 7-helix transmembrane proteins"/>
    <property type="match status" value="1"/>
</dbReference>
<evidence type="ECO:0000256" key="3">
    <source>
        <dbReference type="ARBA" id="ARBA00022989"/>
    </source>
</evidence>
<feature type="domain" description="G-protein coupled receptors family 2 profile 2" evidence="6">
    <location>
        <begin position="68"/>
        <end position="317"/>
    </location>
</feature>
<dbReference type="AlphaFoldDB" id="A0A1D1UQG7"/>
<feature type="transmembrane region" description="Helical" evidence="5">
    <location>
        <begin position="185"/>
        <end position="204"/>
    </location>
</feature>
<organism evidence="7 8">
    <name type="scientific">Ramazzottius varieornatus</name>
    <name type="common">Water bear</name>
    <name type="synonym">Tardigrade</name>
    <dbReference type="NCBI Taxonomy" id="947166"/>
    <lineage>
        <taxon>Eukaryota</taxon>
        <taxon>Metazoa</taxon>
        <taxon>Ecdysozoa</taxon>
        <taxon>Tardigrada</taxon>
        <taxon>Eutardigrada</taxon>
        <taxon>Parachela</taxon>
        <taxon>Hypsibioidea</taxon>
        <taxon>Ramazzottiidae</taxon>
        <taxon>Ramazzottius</taxon>
    </lineage>
</organism>
<dbReference type="GO" id="GO:0007166">
    <property type="term" value="P:cell surface receptor signaling pathway"/>
    <property type="evidence" value="ECO:0007669"/>
    <property type="project" value="InterPro"/>
</dbReference>
<evidence type="ECO:0000256" key="5">
    <source>
        <dbReference type="SAM" id="Phobius"/>
    </source>
</evidence>
<dbReference type="Pfam" id="PF00002">
    <property type="entry name" value="7tm_2"/>
    <property type="match status" value="1"/>
</dbReference>
<feature type="transmembrane region" description="Helical" evidence="5">
    <location>
        <begin position="272"/>
        <end position="291"/>
    </location>
</feature>
<accession>A0A1D1UQG7</accession>
<sequence length="350" mass="39122">MENATKNTLIHGSENLSYLKSWKANSDRILFGTLGRMNDEKSWGKDESYSTERHADTDEPPSAKLDYLNTLAYASLSVSILGLIGTLYIILCANPWVCSERPVLRRITDNDFVLVNLAVALVLFHASYLAGLHSMSNDNSCLVAGLLVHFFWLASFIWEAAEGYLLFNAFLKFGKSFTRFKLKSFLACWGISVLIVSTSLLINAKAYIGDPPRCWLGPKYVAQFYGLFLAPRCLVLTGNLIVCLCVLKEIFQSTKTSELELRSTKKKEGLQLQVRWCLALTVSLGIPWMLISLCEIFGKDNHGQEGLIILIILCCGSHGLAMFLVQFCSRKRPRKAACQDRTAKTSVPPR</sequence>
<evidence type="ECO:0000259" key="6">
    <source>
        <dbReference type="PROSITE" id="PS50261"/>
    </source>
</evidence>
<gene>
    <name evidence="7" type="primary">RvY_04124</name>
    <name evidence="7" type="synonym">RvY_04124.1</name>
    <name evidence="7" type="ORF">RvY_04124-1</name>
</gene>
<dbReference type="Proteomes" id="UP000186922">
    <property type="component" value="Unassembled WGS sequence"/>
</dbReference>
<feature type="transmembrane region" description="Helical" evidence="5">
    <location>
        <begin position="150"/>
        <end position="173"/>
    </location>
</feature>
<feature type="transmembrane region" description="Helical" evidence="5">
    <location>
        <begin position="306"/>
        <end position="325"/>
    </location>
</feature>
<comment type="subcellular location">
    <subcellularLocation>
        <location evidence="1">Membrane</location>
        <topology evidence="1">Multi-pass membrane protein</topology>
    </subcellularLocation>
</comment>
<feature type="transmembrane region" description="Helical" evidence="5">
    <location>
        <begin position="112"/>
        <end position="130"/>
    </location>
</feature>
<dbReference type="PANTHER" id="PTHR12011:SF347">
    <property type="entry name" value="FI21270P1-RELATED"/>
    <property type="match status" value="1"/>
</dbReference>
<evidence type="ECO:0000313" key="8">
    <source>
        <dbReference type="Proteomes" id="UP000186922"/>
    </source>
</evidence>
<dbReference type="EMBL" id="BDGG01000002">
    <property type="protein sequence ID" value="GAU91969.1"/>
    <property type="molecule type" value="Genomic_DNA"/>
</dbReference>
<evidence type="ECO:0000313" key="7">
    <source>
        <dbReference type="EMBL" id="GAU91969.1"/>
    </source>
</evidence>
<reference evidence="7 8" key="1">
    <citation type="journal article" date="2016" name="Nat. Commun.">
        <title>Extremotolerant tardigrade genome and improved radiotolerance of human cultured cells by tardigrade-unique protein.</title>
        <authorList>
            <person name="Hashimoto T."/>
            <person name="Horikawa D.D."/>
            <person name="Saito Y."/>
            <person name="Kuwahara H."/>
            <person name="Kozuka-Hata H."/>
            <person name="Shin-I T."/>
            <person name="Minakuchi Y."/>
            <person name="Ohishi K."/>
            <person name="Motoyama A."/>
            <person name="Aizu T."/>
            <person name="Enomoto A."/>
            <person name="Kondo K."/>
            <person name="Tanaka S."/>
            <person name="Hara Y."/>
            <person name="Koshikawa S."/>
            <person name="Sagara H."/>
            <person name="Miura T."/>
            <person name="Yokobori S."/>
            <person name="Miyagawa K."/>
            <person name="Suzuki Y."/>
            <person name="Kubo T."/>
            <person name="Oyama M."/>
            <person name="Kohara Y."/>
            <person name="Fujiyama A."/>
            <person name="Arakawa K."/>
            <person name="Katayama T."/>
            <person name="Toyoda A."/>
            <person name="Kunieda T."/>
        </authorList>
    </citation>
    <scope>NUCLEOTIDE SEQUENCE [LARGE SCALE GENOMIC DNA]</scope>
    <source>
        <strain evidence="7 8">YOKOZUNA-1</strain>
    </source>
</reference>
<keyword evidence="8" id="KW-1185">Reference proteome</keyword>
<dbReference type="InterPro" id="IPR017981">
    <property type="entry name" value="GPCR_2-like_7TM"/>
</dbReference>
<keyword evidence="4 5" id="KW-0472">Membrane</keyword>
<feature type="transmembrane region" description="Helical" evidence="5">
    <location>
        <begin position="71"/>
        <end position="91"/>
    </location>
</feature>
<keyword evidence="3 5" id="KW-1133">Transmembrane helix</keyword>
<dbReference type="PANTHER" id="PTHR12011">
    <property type="entry name" value="ADHESION G-PROTEIN COUPLED RECEPTOR"/>
    <property type="match status" value="1"/>
</dbReference>
<name>A0A1D1UQG7_RAMVA</name>
<feature type="transmembrane region" description="Helical" evidence="5">
    <location>
        <begin position="224"/>
        <end position="251"/>
    </location>
</feature>
<dbReference type="InterPro" id="IPR000832">
    <property type="entry name" value="GPCR_2_secretin-like"/>
</dbReference>
<evidence type="ECO:0000256" key="2">
    <source>
        <dbReference type="ARBA" id="ARBA00022692"/>
    </source>
</evidence>
<comment type="caution">
    <text evidence="7">The sequence shown here is derived from an EMBL/GenBank/DDBJ whole genome shotgun (WGS) entry which is preliminary data.</text>
</comment>
<dbReference type="OrthoDB" id="6153483at2759"/>
<evidence type="ECO:0000256" key="1">
    <source>
        <dbReference type="ARBA" id="ARBA00004141"/>
    </source>
</evidence>
<dbReference type="GO" id="GO:0005886">
    <property type="term" value="C:plasma membrane"/>
    <property type="evidence" value="ECO:0007669"/>
    <property type="project" value="TreeGrafter"/>
</dbReference>
<dbReference type="GO" id="GO:0004930">
    <property type="term" value="F:G protein-coupled receptor activity"/>
    <property type="evidence" value="ECO:0007669"/>
    <property type="project" value="InterPro"/>
</dbReference>
<dbReference type="SUPFAM" id="SSF81321">
    <property type="entry name" value="Family A G protein-coupled receptor-like"/>
    <property type="match status" value="1"/>
</dbReference>